<evidence type="ECO:0000256" key="7">
    <source>
        <dbReference type="ARBA" id="ARBA00022840"/>
    </source>
</evidence>
<dbReference type="GO" id="GO:0046872">
    <property type="term" value="F:metal ion binding"/>
    <property type="evidence" value="ECO:0007669"/>
    <property type="project" value="UniProtKB-KW"/>
</dbReference>
<feature type="domain" description="Toprim" evidence="12">
    <location>
        <begin position="1"/>
        <end position="72"/>
    </location>
</feature>
<dbReference type="Pfam" id="PF00986">
    <property type="entry name" value="DNA_gyraseB_C"/>
    <property type="match status" value="1"/>
</dbReference>
<comment type="catalytic activity">
    <reaction evidence="1">
        <text>ATP-dependent breakage, passage and rejoining of double-stranded DNA.</text>
        <dbReference type="EC" id="5.6.2.2"/>
    </reaction>
</comment>
<keyword evidence="9" id="KW-0799">Topoisomerase</keyword>
<sequence>MSSQEVGTLITALGCGIGREEYNIDKLRYHNIIIMTDADVDGSHIRTLLLTFFFRQLPELIERGYIYIAQPPLYKVKKGKQEQYIKDDEAMEEYMTQSALEDASLHLSESAPGISGTALEKLVNDFRMVMKTLKRLSRLYPQELTEHFVYLPPITLEQLSDHEGMQAWLALFDARLRTGEKSGLVYKASLREDRERNVWLPEVELISHGLSNYVTFNRDFFGSNDYKTVTALGAQISTLLEEGAYVQRGERKKPVNEFKEALAWLMAESTKRHTIQRYKGLGEMNPDQLWETTMDPSVRRMLKVTIEDAIGADQIFNTLMGDAVEPRRDFIESNALAVSNLDF</sequence>
<evidence type="ECO:0000256" key="11">
    <source>
        <dbReference type="ARBA" id="ARBA00023235"/>
    </source>
</evidence>
<dbReference type="GO" id="GO:0005524">
    <property type="term" value="F:ATP binding"/>
    <property type="evidence" value="ECO:0007669"/>
    <property type="project" value="UniProtKB-KW"/>
</dbReference>
<dbReference type="GO" id="GO:0006265">
    <property type="term" value="P:DNA topological change"/>
    <property type="evidence" value="ECO:0007669"/>
    <property type="project" value="InterPro"/>
</dbReference>
<reference evidence="13 14" key="1">
    <citation type="submission" date="2018-08" db="EMBL/GenBank/DDBJ databases">
        <title>Recombination of ecologically and evolutionarily significant loci maintains genetic cohesion in the Pseudomonas syringae species complex.</title>
        <authorList>
            <person name="Dillon M."/>
            <person name="Thakur S."/>
            <person name="Almeida R.N.D."/>
            <person name="Weir B.S."/>
            <person name="Guttman D.S."/>
        </authorList>
    </citation>
    <scope>NUCLEOTIDE SEQUENCE [LARGE SCALE GENOMIC DNA]</scope>
    <source>
        <strain evidence="13 14">ICMP 2788</strain>
    </source>
</reference>
<dbReference type="InterPro" id="IPR006171">
    <property type="entry name" value="TOPRIM_dom"/>
</dbReference>
<dbReference type="EMBL" id="RBPQ01000204">
    <property type="protein sequence ID" value="RMO24483.1"/>
    <property type="molecule type" value="Genomic_DNA"/>
</dbReference>
<dbReference type="GO" id="GO:0003677">
    <property type="term" value="F:DNA binding"/>
    <property type="evidence" value="ECO:0007669"/>
    <property type="project" value="UniProtKB-KW"/>
</dbReference>
<accession>A0A3M3TU70</accession>
<gene>
    <name evidence="13" type="ORF">ALQ44_05578</name>
</gene>
<evidence type="ECO:0000313" key="14">
    <source>
        <dbReference type="Proteomes" id="UP000276886"/>
    </source>
</evidence>
<dbReference type="Gene3D" id="3.10.20.690">
    <property type="match status" value="1"/>
</dbReference>
<dbReference type="GO" id="GO:0003918">
    <property type="term" value="F:DNA topoisomerase type II (double strand cut, ATP-hydrolyzing) activity"/>
    <property type="evidence" value="ECO:0007669"/>
    <property type="project" value="UniProtKB-EC"/>
</dbReference>
<evidence type="ECO:0000256" key="10">
    <source>
        <dbReference type="ARBA" id="ARBA00023125"/>
    </source>
</evidence>
<dbReference type="PANTHER" id="PTHR45866:SF1">
    <property type="entry name" value="DNA GYRASE SUBUNIT B, MITOCHONDRIAL"/>
    <property type="match status" value="1"/>
</dbReference>
<dbReference type="Proteomes" id="UP000276886">
    <property type="component" value="Unassembled WGS sequence"/>
</dbReference>
<name>A0A3M3TU70_PSESJ</name>
<evidence type="ECO:0000256" key="3">
    <source>
        <dbReference type="ARBA" id="ARBA00012895"/>
    </source>
</evidence>
<evidence type="ECO:0000313" key="13">
    <source>
        <dbReference type="EMBL" id="RMO24483.1"/>
    </source>
</evidence>
<evidence type="ECO:0000256" key="6">
    <source>
        <dbReference type="ARBA" id="ARBA00022741"/>
    </source>
</evidence>
<dbReference type="PANTHER" id="PTHR45866">
    <property type="entry name" value="DNA GYRASE/TOPOISOMERASE SUBUNIT B"/>
    <property type="match status" value="1"/>
</dbReference>
<dbReference type="EC" id="5.6.2.2" evidence="3"/>
<dbReference type="Pfam" id="PF18053">
    <property type="entry name" value="GyrB_insert"/>
    <property type="match status" value="1"/>
</dbReference>
<evidence type="ECO:0000256" key="5">
    <source>
        <dbReference type="ARBA" id="ARBA00022723"/>
    </source>
</evidence>
<evidence type="ECO:0000259" key="12">
    <source>
        <dbReference type="PROSITE" id="PS50880"/>
    </source>
</evidence>
<keyword evidence="4" id="KW-0963">Cytoplasm</keyword>
<dbReference type="PRINTS" id="PR00418">
    <property type="entry name" value="TPI2FAMILY"/>
</dbReference>
<evidence type="ECO:0000256" key="8">
    <source>
        <dbReference type="ARBA" id="ARBA00022842"/>
    </source>
</evidence>
<comment type="similarity">
    <text evidence="2">Belongs to the type II topoisomerase GyrB family.</text>
</comment>
<keyword evidence="6" id="KW-0547">Nucleotide-binding</keyword>
<dbReference type="AlphaFoldDB" id="A0A3M3TU70"/>
<dbReference type="Gene3D" id="3.40.50.670">
    <property type="match status" value="2"/>
</dbReference>
<dbReference type="InterPro" id="IPR049353">
    <property type="entry name" value="GyrB_hook"/>
</dbReference>
<protein>
    <recommendedName>
        <fullName evidence="3">DNA topoisomerase (ATP-hydrolyzing)</fullName>
        <ecNumber evidence="3">5.6.2.2</ecNumber>
    </recommendedName>
</protein>
<organism evidence="13 14">
    <name type="scientific">Pseudomonas syringae pv. pisi</name>
    <dbReference type="NCBI Taxonomy" id="59510"/>
    <lineage>
        <taxon>Bacteria</taxon>
        <taxon>Pseudomonadati</taxon>
        <taxon>Pseudomonadota</taxon>
        <taxon>Gammaproteobacteria</taxon>
        <taxon>Pseudomonadales</taxon>
        <taxon>Pseudomonadaceae</taxon>
        <taxon>Pseudomonas</taxon>
        <taxon>Pseudomonas syringae</taxon>
    </lineage>
</organism>
<dbReference type="SUPFAM" id="SSF56719">
    <property type="entry name" value="Type II DNA topoisomerase"/>
    <property type="match status" value="1"/>
</dbReference>
<evidence type="ECO:0000256" key="9">
    <source>
        <dbReference type="ARBA" id="ARBA00023029"/>
    </source>
</evidence>
<comment type="caution">
    <text evidence="13">The sequence shown here is derived from an EMBL/GenBank/DDBJ whole genome shotgun (WGS) entry which is preliminary data.</text>
</comment>
<dbReference type="InterPro" id="IPR001241">
    <property type="entry name" value="Topo_IIA"/>
</dbReference>
<keyword evidence="11" id="KW-0413">Isomerase</keyword>
<dbReference type="InterPro" id="IPR000565">
    <property type="entry name" value="Topo_IIA_B"/>
</dbReference>
<keyword evidence="10" id="KW-0238">DNA-binding</keyword>
<evidence type="ECO:0000256" key="1">
    <source>
        <dbReference type="ARBA" id="ARBA00000185"/>
    </source>
</evidence>
<dbReference type="PROSITE" id="PS50880">
    <property type="entry name" value="TOPRIM"/>
    <property type="match status" value="1"/>
</dbReference>
<dbReference type="InterPro" id="IPR013759">
    <property type="entry name" value="Topo_IIA_B_C"/>
</dbReference>
<dbReference type="FunFam" id="3.40.50.670:FF:000004">
    <property type="entry name" value="DNA gyrase subunit B"/>
    <property type="match status" value="1"/>
</dbReference>
<dbReference type="InterPro" id="IPR013760">
    <property type="entry name" value="Topo_IIA-like_dom_sf"/>
</dbReference>
<dbReference type="Pfam" id="PF01751">
    <property type="entry name" value="Toprim"/>
    <property type="match status" value="1"/>
</dbReference>
<dbReference type="InterPro" id="IPR041423">
    <property type="entry name" value="GyrB_insert"/>
</dbReference>
<keyword evidence="5" id="KW-0479">Metal-binding</keyword>
<dbReference type="InterPro" id="IPR002288">
    <property type="entry name" value="DNA_gyrase_B_C"/>
</dbReference>
<dbReference type="Pfam" id="PF21249">
    <property type="entry name" value="GyrB_hook"/>
    <property type="match status" value="1"/>
</dbReference>
<keyword evidence="7" id="KW-0067">ATP-binding</keyword>
<keyword evidence="8" id="KW-0460">Magnesium</keyword>
<evidence type="ECO:0000256" key="2">
    <source>
        <dbReference type="ARBA" id="ARBA00010708"/>
    </source>
</evidence>
<dbReference type="PRINTS" id="PR01159">
    <property type="entry name" value="DNAGYRASEB"/>
</dbReference>
<proteinExistence type="inferred from homology"/>
<dbReference type="SMART" id="SM00433">
    <property type="entry name" value="TOP2c"/>
    <property type="match status" value="1"/>
</dbReference>
<evidence type="ECO:0000256" key="4">
    <source>
        <dbReference type="ARBA" id="ARBA00022490"/>
    </source>
</evidence>